<evidence type="ECO:0000313" key="1">
    <source>
        <dbReference type="EMBL" id="CAF3971077.1"/>
    </source>
</evidence>
<dbReference type="EMBL" id="CAJOAZ010002924">
    <property type="protein sequence ID" value="CAF3971077.1"/>
    <property type="molecule type" value="Genomic_DNA"/>
</dbReference>
<dbReference type="AlphaFoldDB" id="A0A819LST5"/>
<reference evidence="1" key="1">
    <citation type="submission" date="2021-02" db="EMBL/GenBank/DDBJ databases">
        <authorList>
            <person name="Nowell W R."/>
        </authorList>
    </citation>
    <scope>NUCLEOTIDE SEQUENCE</scope>
</reference>
<accession>A0A819LST5</accession>
<organism evidence="1 2">
    <name type="scientific">Adineta steineri</name>
    <dbReference type="NCBI Taxonomy" id="433720"/>
    <lineage>
        <taxon>Eukaryota</taxon>
        <taxon>Metazoa</taxon>
        <taxon>Spiralia</taxon>
        <taxon>Gnathifera</taxon>
        <taxon>Rotifera</taxon>
        <taxon>Eurotatoria</taxon>
        <taxon>Bdelloidea</taxon>
        <taxon>Adinetida</taxon>
        <taxon>Adinetidae</taxon>
        <taxon>Adineta</taxon>
    </lineage>
</organism>
<sequence>MGTTPWFDRFPTEIIFTRFDYLLKQPYSYQNNLNELTNGIKQFSSSLICLSLNLTEYDDIRENEIPFNGVKLQQLLESMIELEQFHLYATLNSYDNSRNVLSQFQDQYWFDHKWTFEMHGTYFYTLPFHFEYLHEFYELILEYGVLLNILIWIIDRNEWLIQALPNLNHLILSTVDLLSPDSQSVDLLNKRIRRLDINSTDSLLEQLTEISYVYFSNVKHIYFEAFYDPFERSQSYTDIVKKILKNFKSLERLIIRSLPELYECRDIMTSDLTNILEHSDMVEIEKNFQMKQLGRWILFLKDF</sequence>
<dbReference type="Proteomes" id="UP000663844">
    <property type="component" value="Unassembled WGS sequence"/>
</dbReference>
<evidence type="ECO:0000313" key="2">
    <source>
        <dbReference type="Proteomes" id="UP000663844"/>
    </source>
</evidence>
<comment type="caution">
    <text evidence="1">The sequence shown here is derived from an EMBL/GenBank/DDBJ whole genome shotgun (WGS) entry which is preliminary data.</text>
</comment>
<gene>
    <name evidence="1" type="ORF">OXD698_LOCUS27828</name>
</gene>
<proteinExistence type="predicted"/>
<protein>
    <submittedName>
        <fullName evidence="1">Uncharacterized protein</fullName>
    </submittedName>
</protein>
<name>A0A819LST5_9BILA</name>